<keyword evidence="1" id="KW-0175">Coiled coil</keyword>
<dbReference type="InterPro" id="IPR014751">
    <property type="entry name" value="XRCC4-like_C"/>
</dbReference>
<feature type="compositionally biased region" description="Acidic residues" evidence="2">
    <location>
        <begin position="254"/>
        <end position="271"/>
    </location>
</feature>
<feature type="domain" description="XRCC4 coiled-coil" evidence="3">
    <location>
        <begin position="132"/>
        <end position="198"/>
    </location>
</feature>
<keyword evidence="5" id="KW-1185">Reference proteome</keyword>
<gene>
    <name evidence="4" type="ORF">Daesc_002589</name>
</gene>
<comment type="caution">
    <text evidence="4">The sequence shown here is derived from an EMBL/GenBank/DDBJ whole genome shotgun (WGS) entry which is preliminary data.</text>
</comment>
<evidence type="ECO:0000259" key="3">
    <source>
        <dbReference type="Pfam" id="PF21924"/>
    </source>
</evidence>
<evidence type="ECO:0000256" key="2">
    <source>
        <dbReference type="SAM" id="MobiDB-lite"/>
    </source>
</evidence>
<proteinExistence type="predicted"/>
<dbReference type="Gene3D" id="1.20.5.370">
    <property type="match status" value="1"/>
</dbReference>
<feature type="coiled-coil region" evidence="1">
    <location>
        <begin position="139"/>
        <end position="202"/>
    </location>
</feature>
<dbReference type="EMBL" id="JBANMG010000003">
    <property type="protein sequence ID" value="KAK6954960.1"/>
    <property type="molecule type" value="Genomic_DNA"/>
</dbReference>
<feature type="compositionally biased region" description="Acidic residues" evidence="2">
    <location>
        <begin position="352"/>
        <end position="362"/>
    </location>
</feature>
<dbReference type="PANTHER" id="PTHR42067:SF1">
    <property type="entry name" value="MITOTIC APPARATUS PROTEIN P62"/>
    <property type="match status" value="1"/>
</dbReference>
<dbReference type="AlphaFoldDB" id="A0AAX6MQL8"/>
<dbReference type="Pfam" id="PF21924">
    <property type="entry name" value="XRCC4_CC"/>
    <property type="match status" value="1"/>
</dbReference>
<evidence type="ECO:0000313" key="5">
    <source>
        <dbReference type="Proteomes" id="UP001369815"/>
    </source>
</evidence>
<dbReference type="PANTHER" id="PTHR42067">
    <property type="entry name" value="YALI0C15378P"/>
    <property type="match status" value="1"/>
</dbReference>
<protein>
    <recommendedName>
        <fullName evidence="3">XRCC4 coiled-coil domain-containing protein</fullName>
    </recommendedName>
</protein>
<sequence>MAEASVLRFPISGTEKNYFLLNVSPNGSRPLDLKLVGSESTAVFTMKLRHKRVGDYKASSGPCSDEEWEEILASTFVNQKPLPDVEIRADIPPDGSSVSISFRKNIQGITQRLGSIKLEEDEKTEISPFDWCISVIGAQEKVEEELLAANRKIQSLENSLNELKSQLDELIKAKDEDETQLLEKFRDLINEKKVKIRQQQRLLASASIDPEKLANVNGNQKSRKHVPKASRASKRKVKEEEESSDEGFEKMDVEENDNENVQPDMEEDDGDTTAGETASGADTDEDPAPPPVKSQRNQAAVPRRNTRASAAVEEDSQSEDSQEKSKPIPPPRRLPFMKNRSPVAPARKQQVDDDETESDDEL</sequence>
<dbReference type="InterPro" id="IPR053962">
    <property type="entry name" value="XRCC4_CC"/>
</dbReference>
<accession>A0AAX6MQL8</accession>
<evidence type="ECO:0000313" key="4">
    <source>
        <dbReference type="EMBL" id="KAK6954960.1"/>
    </source>
</evidence>
<name>A0AAX6MQL8_9PEZI</name>
<dbReference type="SUPFAM" id="SSF58022">
    <property type="entry name" value="XRCC4, C-terminal oligomerization domain"/>
    <property type="match status" value="1"/>
</dbReference>
<evidence type="ECO:0000256" key="1">
    <source>
        <dbReference type="SAM" id="Coils"/>
    </source>
</evidence>
<feature type="compositionally biased region" description="Basic residues" evidence="2">
    <location>
        <begin position="221"/>
        <end position="236"/>
    </location>
</feature>
<organism evidence="4 5">
    <name type="scientific">Daldinia eschscholtzii</name>
    <dbReference type="NCBI Taxonomy" id="292717"/>
    <lineage>
        <taxon>Eukaryota</taxon>
        <taxon>Fungi</taxon>
        <taxon>Dikarya</taxon>
        <taxon>Ascomycota</taxon>
        <taxon>Pezizomycotina</taxon>
        <taxon>Sordariomycetes</taxon>
        <taxon>Xylariomycetidae</taxon>
        <taxon>Xylariales</taxon>
        <taxon>Hypoxylaceae</taxon>
        <taxon>Daldinia</taxon>
    </lineage>
</organism>
<reference evidence="4 5" key="1">
    <citation type="journal article" date="2024" name="Front Chem Biol">
        <title>Unveiling the potential of Daldinia eschscholtzii MFLUCC 19-0629 through bioactivity and bioinformatics studies for enhanced sustainable agriculture production.</title>
        <authorList>
            <person name="Brooks S."/>
            <person name="Weaver J.A."/>
            <person name="Klomchit A."/>
            <person name="Alharthi S.A."/>
            <person name="Onlamun T."/>
            <person name="Nurani R."/>
            <person name="Vong T.K."/>
            <person name="Alberti F."/>
            <person name="Greco C."/>
        </authorList>
    </citation>
    <scope>NUCLEOTIDE SEQUENCE [LARGE SCALE GENOMIC DNA]</scope>
    <source>
        <strain evidence="4">MFLUCC 19-0629</strain>
    </source>
</reference>
<feature type="region of interest" description="Disordered" evidence="2">
    <location>
        <begin position="213"/>
        <end position="362"/>
    </location>
</feature>
<dbReference type="Proteomes" id="UP001369815">
    <property type="component" value="Unassembled WGS sequence"/>
</dbReference>